<dbReference type="EMBL" id="CP011366">
    <property type="protein sequence ID" value="AKG73426.1"/>
    <property type="molecule type" value="Genomic_DNA"/>
</dbReference>
<dbReference type="EMBL" id="FOTB01000001">
    <property type="protein sequence ID" value="SFK50326.1"/>
    <property type="molecule type" value="Genomic_DNA"/>
</dbReference>
<dbReference type="Gene3D" id="3.40.50.1820">
    <property type="entry name" value="alpha/beta hydrolase"/>
    <property type="match status" value="1"/>
</dbReference>
<protein>
    <submittedName>
        <fullName evidence="2">Accessory Sec system GspB-transporter</fullName>
    </submittedName>
</protein>
<dbReference type="Pfam" id="PF16929">
    <property type="entry name" value="Asp2"/>
    <property type="match status" value="1"/>
</dbReference>
<dbReference type="Proteomes" id="UP000034029">
    <property type="component" value="Chromosome"/>
</dbReference>
<gene>
    <name evidence="1" type="ORF">AAT16_03850</name>
    <name evidence="2" type="ORF">SAMN05216235_0005</name>
</gene>
<name>A0A0F7HL06_9STAP</name>
<accession>A0A0F7HL06</accession>
<evidence type="ECO:0000313" key="1">
    <source>
        <dbReference type="EMBL" id="AKG73426.1"/>
    </source>
</evidence>
<dbReference type="RefSeq" id="WP_046789616.1">
    <property type="nucleotide sequence ID" value="NZ_CP011366.1"/>
</dbReference>
<reference evidence="2 4" key="3">
    <citation type="submission" date="2016-10" db="EMBL/GenBank/DDBJ databases">
        <authorList>
            <person name="Varghese N."/>
            <person name="Submissions S."/>
        </authorList>
    </citation>
    <scope>NUCLEOTIDE SEQUENCE [LARGE SCALE GENOMIC DNA]</scope>
    <source>
        <strain evidence="2 4">CGMCC 1.6501</strain>
    </source>
</reference>
<dbReference type="InterPro" id="IPR022267">
    <property type="entry name" value="Asp2"/>
</dbReference>
<evidence type="ECO:0000313" key="2">
    <source>
        <dbReference type="EMBL" id="SFK50326.1"/>
    </source>
</evidence>
<dbReference type="GO" id="GO:0015031">
    <property type="term" value="P:protein transport"/>
    <property type="evidence" value="ECO:0007669"/>
    <property type="project" value="InterPro"/>
</dbReference>
<dbReference type="KEGG" id="shv:AAT16_03850"/>
<dbReference type="SUPFAM" id="SSF53474">
    <property type="entry name" value="alpha/beta-Hydrolases"/>
    <property type="match status" value="1"/>
</dbReference>
<dbReference type="InterPro" id="IPR029058">
    <property type="entry name" value="AB_hydrolase_fold"/>
</dbReference>
<reference evidence="3" key="2">
    <citation type="submission" date="2015-04" db="EMBL/GenBank/DDBJ databases">
        <title>Complete genome sequence of Salinicoccus halodurans strain H3B36, isolated from the Qaidam basin of China.</title>
        <authorList>
            <person name="Ma Y."/>
            <person name="Jiang K."/>
            <person name="Xue Y."/>
        </authorList>
    </citation>
    <scope>NUCLEOTIDE SEQUENCE [LARGE SCALE GENOMIC DNA]</scope>
    <source>
        <strain evidence="3">H3B36</strain>
    </source>
</reference>
<organism evidence="2 4">
    <name type="scientific">Salinicoccus halodurans</name>
    <dbReference type="NCBI Taxonomy" id="407035"/>
    <lineage>
        <taxon>Bacteria</taxon>
        <taxon>Bacillati</taxon>
        <taxon>Bacillota</taxon>
        <taxon>Bacilli</taxon>
        <taxon>Bacillales</taxon>
        <taxon>Staphylococcaceae</taxon>
        <taxon>Salinicoccus</taxon>
    </lineage>
</organism>
<sequence>MVKILFNPFEDYNINEYSRLVIRDKETESFVLRQPIDERSTFSFDSKVLKSHWNYRFKFQVRRKDEKSGEIRWSDITDYKRLYPERMGASGLKYLLYKKPKSKKLLVVFQAINKNPTYNYVGLLKDENMHKLYIKDVYGEERLTKTSYYLNYNTNFDVENSVVRLVEKVLDEVNLSMEDVIFAGSSKGGFAALYYAYKLGAGHVIAGGPQILLGNYLSKGHDEQSVGKNIFNSMFGEINEDNINAANEILPALLENTVNKSVDIHIHVGYWEPHFKDHIEPFMELAAKNKITNITLHMNDYETHSGLATYFPPFFKQTVQKLSELEQ</sequence>
<dbReference type="ESTHER" id="9stap-a0a0f7hl06">
    <property type="family name" value="Asp2"/>
</dbReference>
<evidence type="ECO:0000313" key="3">
    <source>
        <dbReference type="Proteomes" id="UP000034029"/>
    </source>
</evidence>
<dbReference type="AlphaFoldDB" id="A0A0F7HL06"/>
<proteinExistence type="predicted"/>
<reference evidence="1 3" key="1">
    <citation type="journal article" date="2015" name="Int. J. Syst. Evol. Microbiol.">
        <title>Complete genome sequence of Salinicoccus halodurans H3B36, isolated from the Qaidam Basin in China.</title>
        <authorList>
            <person name="Jiang K."/>
            <person name="Xue Y."/>
            <person name="Ma Y."/>
        </authorList>
    </citation>
    <scope>NUCLEOTIDE SEQUENCE [LARGE SCALE GENOMIC DNA]</scope>
    <source>
        <strain evidence="1 3">H3B36</strain>
    </source>
</reference>
<dbReference type="OrthoDB" id="7335480at2"/>
<evidence type="ECO:0000313" key="4">
    <source>
        <dbReference type="Proteomes" id="UP000183090"/>
    </source>
</evidence>
<keyword evidence="3" id="KW-1185">Reference proteome</keyword>
<dbReference type="Proteomes" id="UP000183090">
    <property type="component" value="Unassembled WGS sequence"/>
</dbReference>